<name>A0A060R6T2_9BACT</name>
<sequence>MTNNQSPDLVPILSDGIKFNKLNDNDYILCNSSDRHYLKINEDVYNVLCLIDGKRSIGDISVIFESTYEMSLSVEAITSLLFNDLLKYGILKGYEEKVKPYEKPSYLKLSFTIFNEKVVAKITRYFLFLFKPAVAFTFIVCTISFAIYILINKMDVYYSYNIQASLVLFFLAMFCSVTFHEIGHATAAKFFGATHGGIGGGFYLFKPVYYADVTDIWKLNKKQRVIVSLAGVYFELIFCFIISFLGLISNANILIFISLIVSLNSLFNLIPFLRSDGYWIVSDLTNKPNLFSYSKSKVRDAFMWLIKRKKIHWSIIDSFLFVYGIAMYYFITLFIYKVVIVNPDSVIYFPLNAFNFIKGLIQGEAMTLAGFGKLLMPIFFYYLSFNFAKSLWGSYKKRKHITPQK</sequence>
<proteinExistence type="predicted"/>
<dbReference type="KEGG" id="rbc:BN938_0647"/>
<dbReference type="Proteomes" id="UP000027616">
    <property type="component" value="Chromosome I"/>
</dbReference>
<keyword evidence="1" id="KW-0812">Transmembrane</keyword>
<dbReference type="STRING" id="1433126.BN938_0647"/>
<keyword evidence="1" id="KW-0472">Membrane</keyword>
<evidence type="ECO:0000313" key="3">
    <source>
        <dbReference type="Proteomes" id="UP000027616"/>
    </source>
</evidence>
<organism evidence="2 3">
    <name type="scientific">Mucinivorans hirudinis</name>
    <dbReference type="NCBI Taxonomy" id="1433126"/>
    <lineage>
        <taxon>Bacteria</taxon>
        <taxon>Pseudomonadati</taxon>
        <taxon>Bacteroidota</taxon>
        <taxon>Bacteroidia</taxon>
        <taxon>Bacteroidales</taxon>
        <taxon>Rikenellaceae</taxon>
        <taxon>Mucinivorans</taxon>
    </lineage>
</organism>
<feature type="transmembrane region" description="Helical" evidence="1">
    <location>
        <begin position="253"/>
        <end position="273"/>
    </location>
</feature>
<accession>A0A060R6T2</accession>
<keyword evidence="3" id="KW-1185">Reference proteome</keyword>
<evidence type="ECO:0000313" key="2">
    <source>
        <dbReference type="EMBL" id="CDN30752.1"/>
    </source>
</evidence>
<feature type="transmembrane region" description="Helical" evidence="1">
    <location>
        <begin position="125"/>
        <end position="151"/>
    </location>
</feature>
<feature type="transmembrane region" description="Helical" evidence="1">
    <location>
        <begin position="157"/>
        <end position="179"/>
    </location>
</feature>
<gene>
    <name evidence="2" type="ORF">BN938_0647</name>
</gene>
<dbReference type="AlphaFoldDB" id="A0A060R6T2"/>
<evidence type="ECO:0000256" key="1">
    <source>
        <dbReference type="SAM" id="Phobius"/>
    </source>
</evidence>
<dbReference type="CDD" id="cd05709">
    <property type="entry name" value="S2P-M50"/>
    <property type="match status" value="1"/>
</dbReference>
<dbReference type="OrthoDB" id="9759690at2"/>
<dbReference type="EMBL" id="HG934468">
    <property type="protein sequence ID" value="CDN30752.1"/>
    <property type="molecule type" value="Genomic_DNA"/>
</dbReference>
<protein>
    <recommendedName>
        <fullName evidence="4">Peptide zinc metalloprotease protein</fullName>
    </recommendedName>
</protein>
<feature type="transmembrane region" description="Helical" evidence="1">
    <location>
        <begin position="374"/>
        <end position="392"/>
    </location>
</feature>
<dbReference type="HOGENOM" id="CLU_053105_0_0_10"/>
<reference evidence="2 3" key="1">
    <citation type="journal article" date="2015" name="Genome Announc.">
        <title>Complete Genome Sequence of the Novel Leech Symbiont Mucinivorans hirudinis M3T.</title>
        <authorList>
            <person name="Nelson M.C."/>
            <person name="Bomar L."/>
            <person name="Graf J."/>
        </authorList>
    </citation>
    <scope>NUCLEOTIDE SEQUENCE [LARGE SCALE GENOMIC DNA]</scope>
    <source>
        <strain evidence="3">M3</strain>
    </source>
</reference>
<keyword evidence="1" id="KW-1133">Transmembrane helix</keyword>
<dbReference type="eggNOG" id="COG1994">
    <property type="taxonomic scope" value="Bacteria"/>
</dbReference>
<evidence type="ECO:0008006" key="4">
    <source>
        <dbReference type="Google" id="ProtNLM"/>
    </source>
</evidence>
<feature type="transmembrane region" description="Helical" evidence="1">
    <location>
        <begin position="225"/>
        <end position="247"/>
    </location>
</feature>
<feature type="transmembrane region" description="Helical" evidence="1">
    <location>
        <begin position="313"/>
        <end position="336"/>
    </location>
</feature>